<evidence type="ECO:0000313" key="4">
    <source>
        <dbReference type="Proteomes" id="UP000712281"/>
    </source>
</evidence>
<dbReference type="GO" id="GO:0004866">
    <property type="term" value="F:endopeptidase inhibitor activity"/>
    <property type="evidence" value="ECO:0007669"/>
    <property type="project" value="InterPro"/>
</dbReference>
<keyword evidence="2" id="KW-0732">Signal</keyword>
<proteinExistence type="predicted"/>
<dbReference type="InterPro" id="IPR011065">
    <property type="entry name" value="Kunitz_inhibitor_STI-like_sf"/>
</dbReference>
<protein>
    <submittedName>
        <fullName evidence="3">Uncharacterized protein</fullName>
    </submittedName>
</protein>
<sequence length="118" mass="13507">MKPMFYFLIALTVVLATTANAGEPVLDSDGDIITNGSYYVLPAIVGAIGGMFPKSRERKIQPSFGEREGKTQTAWPSSRRSVRHRWSRYSGRSLDAAWMQRCFRWIRYLQTRMVSLIE</sequence>
<dbReference type="InterPro" id="IPR002160">
    <property type="entry name" value="Prot_inh_Kunz-lg"/>
</dbReference>
<accession>A0A8S9LSS5</accession>
<dbReference type="SUPFAM" id="SSF50386">
    <property type="entry name" value="STI-like"/>
    <property type="match status" value="1"/>
</dbReference>
<feature type="chain" id="PRO_5035740435" evidence="2">
    <location>
        <begin position="22"/>
        <end position="118"/>
    </location>
</feature>
<dbReference type="Proteomes" id="UP000712281">
    <property type="component" value="Unassembled WGS sequence"/>
</dbReference>
<reference evidence="3" key="1">
    <citation type="submission" date="2019-12" db="EMBL/GenBank/DDBJ databases">
        <title>Genome sequencing and annotation of Brassica cretica.</title>
        <authorList>
            <person name="Studholme D.J."/>
            <person name="Sarris P.F."/>
        </authorList>
    </citation>
    <scope>NUCLEOTIDE SEQUENCE</scope>
    <source>
        <strain evidence="3">PFS-001/15</strain>
        <tissue evidence="3">Leaf</tissue>
    </source>
</reference>
<evidence type="ECO:0000256" key="1">
    <source>
        <dbReference type="SAM" id="Phobius"/>
    </source>
</evidence>
<keyword evidence="1" id="KW-0472">Membrane</keyword>
<keyword evidence="1" id="KW-0812">Transmembrane</keyword>
<evidence type="ECO:0000256" key="2">
    <source>
        <dbReference type="SAM" id="SignalP"/>
    </source>
</evidence>
<feature type="signal peptide" evidence="2">
    <location>
        <begin position="1"/>
        <end position="21"/>
    </location>
</feature>
<name>A0A8S9LSS5_BRACR</name>
<dbReference type="EMBL" id="QGKW02000276">
    <property type="protein sequence ID" value="KAF2608911.1"/>
    <property type="molecule type" value="Genomic_DNA"/>
</dbReference>
<keyword evidence="1" id="KW-1133">Transmembrane helix</keyword>
<organism evidence="3 4">
    <name type="scientific">Brassica cretica</name>
    <name type="common">Mustard</name>
    <dbReference type="NCBI Taxonomy" id="69181"/>
    <lineage>
        <taxon>Eukaryota</taxon>
        <taxon>Viridiplantae</taxon>
        <taxon>Streptophyta</taxon>
        <taxon>Embryophyta</taxon>
        <taxon>Tracheophyta</taxon>
        <taxon>Spermatophyta</taxon>
        <taxon>Magnoliopsida</taxon>
        <taxon>eudicotyledons</taxon>
        <taxon>Gunneridae</taxon>
        <taxon>Pentapetalae</taxon>
        <taxon>rosids</taxon>
        <taxon>malvids</taxon>
        <taxon>Brassicales</taxon>
        <taxon>Brassicaceae</taxon>
        <taxon>Brassiceae</taxon>
        <taxon>Brassica</taxon>
    </lineage>
</organism>
<evidence type="ECO:0000313" key="3">
    <source>
        <dbReference type="EMBL" id="KAF2608911.1"/>
    </source>
</evidence>
<comment type="caution">
    <text evidence="3">The sequence shown here is derived from an EMBL/GenBank/DDBJ whole genome shotgun (WGS) entry which is preliminary data.</text>
</comment>
<feature type="transmembrane region" description="Helical" evidence="1">
    <location>
        <begin position="37"/>
        <end position="53"/>
    </location>
</feature>
<gene>
    <name evidence="3" type="ORF">F2Q68_00046370</name>
</gene>
<dbReference type="PROSITE" id="PS00283">
    <property type="entry name" value="SOYBEAN_KUNITZ"/>
    <property type="match status" value="1"/>
</dbReference>
<dbReference type="AlphaFoldDB" id="A0A8S9LSS5"/>